<sequence>MITNSRLVSQNIRSCHLRAFALPSLRACAAQFFLGCLRKWSPESFRLARLESLCCSILPWMSEEGNYILS</sequence>
<gene>
    <name evidence="1" type="ORF">ZIOFF_021416</name>
</gene>
<evidence type="ECO:0000313" key="1">
    <source>
        <dbReference type="EMBL" id="KAG6518015.1"/>
    </source>
</evidence>
<evidence type="ECO:0000313" key="2">
    <source>
        <dbReference type="Proteomes" id="UP000734854"/>
    </source>
</evidence>
<reference evidence="1 2" key="1">
    <citation type="submission" date="2020-08" db="EMBL/GenBank/DDBJ databases">
        <title>Plant Genome Project.</title>
        <authorList>
            <person name="Zhang R.-G."/>
        </authorList>
    </citation>
    <scope>NUCLEOTIDE SEQUENCE [LARGE SCALE GENOMIC DNA]</scope>
    <source>
        <tissue evidence="1">Rhizome</tissue>
    </source>
</reference>
<protein>
    <submittedName>
        <fullName evidence="1">Uncharacterized protein</fullName>
    </submittedName>
</protein>
<accession>A0A8J5LH05</accession>
<name>A0A8J5LH05_ZINOF</name>
<proteinExistence type="predicted"/>
<dbReference type="EMBL" id="JACMSC010000006">
    <property type="protein sequence ID" value="KAG6518015.1"/>
    <property type="molecule type" value="Genomic_DNA"/>
</dbReference>
<organism evidence="1 2">
    <name type="scientific">Zingiber officinale</name>
    <name type="common">Ginger</name>
    <name type="synonym">Amomum zingiber</name>
    <dbReference type="NCBI Taxonomy" id="94328"/>
    <lineage>
        <taxon>Eukaryota</taxon>
        <taxon>Viridiplantae</taxon>
        <taxon>Streptophyta</taxon>
        <taxon>Embryophyta</taxon>
        <taxon>Tracheophyta</taxon>
        <taxon>Spermatophyta</taxon>
        <taxon>Magnoliopsida</taxon>
        <taxon>Liliopsida</taxon>
        <taxon>Zingiberales</taxon>
        <taxon>Zingiberaceae</taxon>
        <taxon>Zingiber</taxon>
    </lineage>
</organism>
<dbReference type="Proteomes" id="UP000734854">
    <property type="component" value="Unassembled WGS sequence"/>
</dbReference>
<keyword evidence="2" id="KW-1185">Reference proteome</keyword>
<comment type="caution">
    <text evidence="1">The sequence shown here is derived from an EMBL/GenBank/DDBJ whole genome shotgun (WGS) entry which is preliminary data.</text>
</comment>
<dbReference type="AlphaFoldDB" id="A0A8J5LH05"/>